<organism evidence="2 3">
    <name type="scientific">Gonium pectorale</name>
    <name type="common">Green alga</name>
    <dbReference type="NCBI Taxonomy" id="33097"/>
    <lineage>
        <taxon>Eukaryota</taxon>
        <taxon>Viridiplantae</taxon>
        <taxon>Chlorophyta</taxon>
        <taxon>core chlorophytes</taxon>
        <taxon>Chlorophyceae</taxon>
        <taxon>CS clade</taxon>
        <taxon>Chlamydomonadales</taxon>
        <taxon>Volvocaceae</taxon>
        <taxon>Gonium</taxon>
    </lineage>
</organism>
<keyword evidence="3" id="KW-1185">Reference proteome</keyword>
<dbReference type="EMBL" id="LSYV01000006">
    <property type="protein sequence ID" value="KXZ53992.1"/>
    <property type="molecule type" value="Genomic_DNA"/>
</dbReference>
<feature type="compositionally biased region" description="Low complexity" evidence="1">
    <location>
        <begin position="131"/>
        <end position="140"/>
    </location>
</feature>
<evidence type="ECO:0000313" key="2">
    <source>
        <dbReference type="EMBL" id="KXZ53992.1"/>
    </source>
</evidence>
<reference evidence="3" key="1">
    <citation type="journal article" date="2016" name="Nat. Commun.">
        <title>The Gonium pectorale genome demonstrates co-option of cell cycle regulation during the evolution of multicellularity.</title>
        <authorList>
            <person name="Hanschen E.R."/>
            <person name="Marriage T.N."/>
            <person name="Ferris P.J."/>
            <person name="Hamaji T."/>
            <person name="Toyoda A."/>
            <person name="Fujiyama A."/>
            <person name="Neme R."/>
            <person name="Noguchi H."/>
            <person name="Minakuchi Y."/>
            <person name="Suzuki M."/>
            <person name="Kawai-Toyooka H."/>
            <person name="Smith D.R."/>
            <person name="Sparks H."/>
            <person name="Anderson J."/>
            <person name="Bakaric R."/>
            <person name="Luria V."/>
            <person name="Karger A."/>
            <person name="Kirschner M.W."/>
            <person name="Durand P.M."/>
            <person name="Michod R.E."/>
            <person name="Nozaki H."/>
            <person name="Olson B.J."/>
        </authorList>
    </citation>
    <scope>NUCLEOTIDE SEQUENCE [LARGE SCALE GENOMIC DNA]</scope>
    <source>
        <strain evidence="3">NIES-2863</strain>
    </source>
</reference>
<dbReference type="AlphaFoldDB" id="A0A150GWB3"/>
<proteinExistence type="predicted"/>
<sequence length="149" mass="15679">MLCFQARNPLPFAVQLRLTPELKQALINARAVGEPVSLRFREEPQREAVMSIGNTEYVFSSAPAAGQLEVLELAPKARGATAVAAIRQRLTLQRAADSDARPRGLAGSLAGGVAEDRKKRSAVLLDGGQRGAAARRGAQATQSAHAAPG</sequence>
<protein>
    <submittedName>
        <fullName evidence="2">Uncharacterized protein</fullName>
    </submittedName>
</protein>
<evidence type="ECO:0000256" key="1">
    <source>
        <dbReference type="SAM" id="MobiDB-lite"/>
    </source>
</evidence>
<gene>
    <name evidence="2" type="ORF">GPECTOR_5g104</name>
</gene>
<accession>A0A150GWB3</accession>
<name>A0A150GWB3_GONPE</name>
<dbReference type="OrthoDB" id="543888at2759"/>
<comment type="caution">
    <text evidence="2">The sequence shown here is derived from an EMBL/GenBank/DDBJ whole genome shotgun (WGS) entry which is preliminary data.</text>
</comment>
<dbReference type="Proteomes" id="UP000075714">
    <property type="component" value="Unassembled WGS sequence"/>
</dbReference>
<feature type="region of interest" description="Disordered" evidence="1">
    <location>
        <begin position="96"/>
        <end position="149"/>
    </location>
</feature>
<evidence type="ECO:0000313" key="3">
    <source>
        <dbReference type="Proteomes" id="UP000075714"/>
    </source>
</evidence>